<dbReference type="EMBL" id="FOUI01000001">
    <property type="protein sequence ID" value="SFM16201.1"/>
    <property type="molecule type" value="Genomic_DNA"/>
</dbReference>
<dbReference type="STRING" id="1720063.SAMN05216217_101395"/>
<name>A0A1I4NL76_9GAMM</name>
<proteinExistence type="predicted"/>
<dbReference type="Gene3D" id="1.10.1220.10">
    <property type="entry name" value="Met repressor-like"/>
    <property type="match status" value="1"/>
</dbReference>
<evidence type="ECO:0000313" key="3">
    <source>
        <dbReference type="Proteomes" id="UP000243629"/>
    </source>
</evidence>
<dbReference type="Pfam" id="PF03869">
    <property type="entry name" value="Arc"/>
    <property type="match status" value="1"/>
</dbReference>
<dbReference type="InterPro" id="IPR010985">
    <property type="entry name" value="Ribbon_hlx_hlx"/>
</dbReference>
<dbReference type="Proteomes" id="UP000243629">
    <property type="component" value="Unassembled WGS sequence"/>
</dbReference>
<accession>A0A1I4NL76</accession>
<reference evidence="3" key="1">
    <citation type="submission" date="2016-10" db="EMBL/GenBank/DDBJ databases">
        <authorList>
            <person name="Varghese N."/>
            <person name="Submissions S."/>
        </authorList>
    </citation>
    <scope>NUCLEOTIDE SEQUENCE [LARGE SCALE GENOMIC DNA]</scope>
    <source>
        <strain evidence="3">DSM 24213</strain>
    </source>
</reference>
<dbReference type="RefSeq" id="WP_093471905.1">
    <property type="nucleotide sequence ID" value="NZ_FOUI01000001.1"/>
</dbReference>
<evidence type="ECO:0000259" key="1">
    <source>
        <dbReference type="Pfam" id="PF03869"/>
    </source>
</evidence>
<organism evidence="2 3">
    <name type="scientific">Halopseudomonas yangmingensis</name>
    <dbReference type="NCBI Taxonomy" id="1720063"/>
    <lineage>
        <taxon>Bacteria</taxon>
        <taxon>Pseudomonadati</taxon>
        <taxon>Pseudomonadota</taxon>
        <taxon>Gammaproteobacteria</taxon>
        <taxon>Pseudomonadales</taxon>
        <taxon>Pseudomonadaceae</taxon>
        <taxon>Halopseudomonas</taxon>
    </lineage>
</organism>
<dbReference type="OrthoDB" id="6890552at2"/>
<dbReference type="GO" id="GO:0003677">
    <property type="term" value="F:DNA binding"/>
    <property type="evidence" value="ECO:0007669"/>
    <property type="project" value="InterPro"/>
</dbReference>
<dbReference type="GO" id="GO:0006355">
    <property type="term" value="P:regulation of DNA-templated transcription"/>
    <property type="evidence" value="ECO:0007669"/>
    <property type="project" value="InterPro"/>
</dbReference>
<keyword evidence="3" id="KW-1185">Reference proteome</keyword>
<sequence>MKTATREFTSRTADKFVIRLPDGMRDHIAEVARKHHRSMNSEIIARLEQSLHDLPVLPVGLSIRNISQIDEQQLSVPERELLNRFREMSHRQQNALLALLSQEQAS</sequence>
<protein>
    <submittedName>
        <fullName evidence="2">Arc-like DNA binding domain-containing protein</fullName>
    </submittedName>
</protein>
<dbReference type="AlphaFoldDB" id="A0A1I4NL76"/>
<feature type="domain" description="Arc-like DNA binding" evidence="1">
    <location>
        <begin position="10"/>
        <end position="52"/>
    </location>
</feature>
<dbReference type="InterPro" id="IPR005569">
    <property type="entry name" value="Arc_DNA-bd_dom"/>
</dbReference>
<dbReference type="SUPFAM" id="SSF47598">
    <property type="entry name" value="Ribbon-helix-helix"/>
    <property type="match status" value="1"/>
</dbReference>
<evidence type="ECO:0000313" key="2">
    <source>
        <dbReference type="EMBL" id="SFM16201.1"/>
    </source>
</evidence>
<gene>
    <name evidence="2" type="ORF">SAMN05216217_101395</name>
</gene>
<dbReference type="InterPro" id="IPR013321">
    <property type="entry name" value="Arc_rbn_hlx_hlx"/>
</dbReference>